<comment type="caution">
    <text evidence="2">The sequence shown here is derived from an EMBL/GenBank/DDBJ whole genome shotgun (WGS) entry which is preliminary data.</text>
</comment>
<dbReference type="Pfam" id="PF22041">
    <property type="entry name" value="GST_C_7"/>
    <property type="match status" value="2"/>
</dbReference>
<sequence length="242" mass="27694">MPEPIIFYDLPGNAAKDIAWSPNTWKARFALNMKGVPYRTVWVEYPEIADLAKKLGAHHTSIRDEKPHYTLPMIYDPSTGRAISDSYKIALYLDATYPSPHVLFPAGTESFQAIFTDIFEERVGIWIYRILALDSMRQLPPRSQAYFRQTREVLLGGRLEDIAPEGEGVRDLYMTGDMPLFSDAVIASYANWIKRVLGTDSKEWNDLMVAEEGWWAKLIQAFDTWEVVDKEWLEVALLSPSV</sequence>
<accession>A0A4S4LRS6</accession>
<dbReference type="AlphaFoldDB" id="A0A4S4LRS6"/>
<dbReference type="PROSITE" id="PS50404">
    <property type="entry name" value="GST_NTER"/>
    <property type="match status" value="1"/>
</dbReference>
<dbReference type="InterPro" id="IPR004045">
    <property type="entry name" value="Glutathione_S-Trfase_N"/>
</dbReference>
<proteinExistence type="predicted"/>
<name>A0A4S4LRS6_9AGAM</name>
<protein>
    <recommendedName>
        <fullName evidence="1">GST N-terminal domain-containing protein</fullName>
    </recommendedName>
</protein>
<dbReference type="Gene3D" id="1.20.1050.10">
    <property type="match status" value="2"/>
</dbReference>
<dbReference type="InterPro" id="IPR036249">
    <property type="entry name" value="Thioredoxin-like_sf"/>
</dbReference>
<keyword evidence="3" id="KW-1185">Reference proteome</keyword>
<dbReference type="Pfam" id="PF13417">
    <property type="entry name" value="GST_N_3"/>
    <property type="match status" value="1"/>
</dbReference>
<dbReference type="EMBL" id="SGPL01000245">
    <property type="protein sequence ID" value="THH14845.1"/>
    <property type="molecule type" value="Genomic_DNA"/>
</dbReference>
<organism evidence="2 3">
    <name type="scientific">Bondarzewia mesenterica</name>
    <dbReference type="NCBI Taxonomy" id="1095465"/>
    <lineage>
        <taxon>Eukaryota</taxon>
        <taxon>Fungi</taxon>
        <taxon>Dikarya</taxon>
        <taxon>Basidiomycota</taxon>
        <taxon>Agaricomycotina</taxon>
        <taxon>Agaricomycetes</taxon>
        <taxon>Russulales</taxon>
        <taxon>Bondarzewiaceae</taxon>
        <taxon>Bondarzewia</taxon>
    </lineage>
</organism>
<gene>
    <name evidence="2" type="ORF">EW146_g5531</name>
</gene>
<dbReference type="InterPro" id="IPR054416">
    <property type="entry name" value="GST_UstS-like_C"/>
</dbReference>
<dbReference type="Proteomes" id="UP000310158">
    <property type="component" value="Unassembled WGS sequence"/>
</dbReference>
<reference evidence="2 3" key="1">
    <citation type="submission" date="2019-02" db="EMBL/GenBank/DDBJ databases">
        <title>Genome sequencing of the rare red list fungi Bondarzewia mesenterica.</title>
        <authorList>
            <person name="Buettner E."/>
            <person name="Kellner H."/>
        </authorList>
    </citation>
    <scope>NUCLEOTIDE SEQUENCE [LARGE SCALE GENOMIC DNA]</scope>
    <source>
        <strain evidence="2 3">DSM 108281</strain>
    </source>
</reference>
<evidence type="ECO:0000313" key="3">
    <source>
        <dbReference type="Proteomes" id="UP000310158"/>
    </source>
</evidence>
<feature type="domain" description="GST N-terminal" evidence="1">
    <location>
        <begin position="11"/>
        <end position="101"/>
    </location>
</feature>
<evidence type="ECO:0000259" key="1">
    <source>
        <dbReference type="PROSITE" id="PS50404"/>
    </source>
</evidence>
<evidence type="ECO:0000313" key="2">
    <source>
        <dbReference type="EMBL" id="THH14845.1"/>
    </source>
</evidence>
<dbReference type="Gene3D" id="3.40.30.10">
    <property type="entry name" value="Glutaredoxin"/>
    <property type="match status" value="1"/>
</dbReference>
<dbReference type="OrthoDB" id="4951845at2759"/>
<dbReference type="SUPFAM" id="SSF52833">
    <property type="entry name" value="Thioredoxin-like"/>
    <property type="match status" value="1"/>
</dbReference>